<proteinExistence type="predicted"/>
<dbReference type="EMBL" id="JBAWSY010000008">
    <property type="protein sequence ID" value="MEI4770401.1"/>
    <property type="molecule type" value="Genomic_DNA"/>
</dbReference>
<sequence>MEMITNEMQLIITFTILAISIVLFISNRVLADLVALLALLAFVITGVLEPSEALAGFLNSVVIMIAGLFVVGAGLLSTGLAQTAGNQLLRLSGKSEEKLFVLLLIITGSVGAFMSNTATAVLFAQIAMSAAITMDANPYTFLIAIAVSSSMAFATPVASPTNSLVMTSGGYL</sequence>
<dbReference type="Pfam" id="PF03600">
    <property type="entry name" value="CitMHS"/>
    <property type="match status" value="1"/>
</dbReference>
<dbReference type="PANTHER" id="PTHR43652:SF1">
    <property type="entry name" value="RESPONSE REGULATOR"/>
    <property type="match status" value="1"/>
</dbReference>
<keyword evidence="6 7" id="KW-0472">Membrane</keyword>
<evidence type="ECO:0000256" key="2">
    <source>
        <dbReference type="ARBA" id="ARBA00022448"/>
    </source>
</evidence>
<organism evidence="9 10">
    <name type="scientific">Psychrobacillus mangrovi</name>
    <dbReference type="NCBI Taxonomy" id="3117745"/>
    <lineage>
        <taxon>Bacteria</taxon>
        <taxon>Bacillati</taxon>
        <taxon>Bacillota</taxon>
        <taxon>Bacilli</taxon>
        <taxon>Bacillales</taxon>
        <taxon>Bacillaceae</taxon>
        <taxon>Psychrobacillus</taxon>
    </lineage>
</organism>
<keyword evidence="5 7" id="KW-1133">Transmembrane helix</keyword>
<dbReference type="InterPro" id="IPR051679">
    <property type="entry name" value="DASS-Related_Transporters"/>
</dbReference>
<feature type="domain" description="Citrate transporter-like" evidence="8">
    <location>
        <begin position="21"/>
        <end position="165"/>
    </location>
</feature>
<keyword evidence="4" id="KW-0677">Repeat</keyword>
<reference evidence="9 10" key="1">
    <citation type="submission" date="2024-01" db="EMBL/GenBank/DDBJ databases">
        <title>Seven novel Bacillus-like species.</title>
        <authorList>
            <person name="Liu G."/>
        </authorList>
    </citation>
    <scope>NUCLEOTIDE SEQUENCE [LARGE SCALE GENOMIC DNA]</scope>
    <source>
        <strain evidence="9 10">FJAT-51614</strain>
    </source>
</reference>
<dbReference type="PROSITE" id="PS01271">
    <property type="entry name" value="NA_SULFATE"/>
    <property type="match status" value="1"/>
</dbReference>
<dbReference type="PANTHER" id="PTHR43652">
    <property type="entry name" value="BASIC AMINO ACID ANTIPORTER YFCC-RELATED"/>
    <property type="match status" value="1"/>
</dbReference>
<dbReference type="Proteomes" id="UP001364890">
    <property type="component" value="Unassembled WGS sequence"/>
</dbReference>
<evidence type="ECO:0000256" key="4">
    <source>
        <dbReference type="ARBA" id="ARBA00022737"/>
    </source>
</evidence>
<protein>
    <submittedName>
        <fullName evidence="9">SLC13 family permease</fullName>
    </submittedName>
</protein>
<comment type="subcellular location">
    <subcellularLocation>
        <location evidence="1">Membrane</location>
        <topology evidence="1">Multi-pass membrane protein</topology>
    </subcellularLocation>
</comment>
<dbReference type="InterPro" id="IPR031312">
    <property type="entry name" value="Na/sul_symport_CS"/>
</dbReference>
<evidence type="ECO:0000313" key="10">
    <source>
        <dbReference type="Proteomes" id="UP001364890"/>
    </source>
</evidence>
<evidence type="ECO:0000256" key="7">
    <source>
        <dbReference type="SAM" id="Phobius"/>
    </source>
</evidence>
<feature type="transmembrane region" description="Helical" evidence="7">
    <location>
        <begin position="6"/>
        <end position="25"/>
    </location>
</feature>
<accession>A0ABU8F5W4</accession>
<name>A0ABU8F5W4_9BACI</name>
<feature type="transmembrane region" description="Helical" evidence="7">
    <location>
        <begin position="139"/>
        <end position="158"/>
    </location>
</feature>
<evidence type="ECO:0000256" key="1">
    <source>
        <dbReference type="ARBA" id="ARBA00004141"/>
    </source>
</evidence>
<feature type="transmembrane region" description="Helical" evidence="7">
    <location>
        <begin position="54"/>
        <end position="78"/>
    </location>
</feature>
<gene>
    <name evidence="9" type="ORF">WAX74_12215</name>
</gene>
<evidence type="ECO:0000256" key="6">
    <source>
        <dbReference type="ARBA" id="ARBA00023136"/>
    </source>
</evidence>
<evidence type="ECO:0000259" key="8">
    <source>
        <dbReference type="Pfam" id="PF03600"/>
    </source>
</evidence>
<keyword evidence="2" id="KW-0813">Transport</keyword>
<evidence type="ECO:0000256" key="3">
    <source>
        <dbReference type="ARBA" id="ARBA00022692"/>
    </source>
</evidence>
<evidence type="ECO:0000313" key="9">
    <source>
        <dbReference type="EMBL" id="MEI4770401.1"/>
    </source>
</evidence>
<feature type="transmembrane region" description="Helical" evidence="7">
    <location>
        <begin position="30"/>
        <end position="48"/>
    </location>
</feature>
<keyword evidence="3 7" id="KW-0812">Transmembrane</keyword>
<feature type="transmembrane region" description="Helical" evidence="7">
    <location>
        <begin position="99"/>
        <end position="127"/>
    </location>
</feature>
<evidence type="ECO:0000256" key="5">
    <source>
        <dbReference type="ARBA" id="ARBA00022989"/>
    </source>
</evidence>
<keyword evidence="10" id="KW-1185">Reference proteome</keyword>
<comment type="caution">
    <text evidence="9">The sequence shown here is derived from an EMBL/GenBank/DDBJ whole genome shotgun (WGS) entry which is preliminary data.</text>
</comment>
<dbReference type="InterPro" id="IPR004680">
    <property type="entry name" value="Cit_transptr-like_dom"/>
</dbReference>